<dbReference type="EC" id="3.1.27.-" evidence="2"/>
<dbReference type="InterPro" id="IPR043502">
    <property type="entry name" value="DNA/RNA_pol_sf"/>
</dbReference>
<keyword evidence="2" id="KW-0378">Hydrolase</keyword>
<keyword evidence="3" id="KW-1185">Reference proteome</keyword>
<dbReference type="InterPro" id="IPR000477">
    <property type="entry name" value="RT_dom"/>
</dbReference>
<sequence length="192" mass="22011">MPLRWKDTLVVLLPKVQNAHYPHHFRPISLCTTAYKIVAKILVNRMKEILGPLIAKEQAAFVPDRNIADNCILAQEVMHRFRTSASTSGLMALKIDMEQAYDRMRWDFLVSMLQHFNFPTAWINWIIACISGPRFAFMFNGHRSPWIKATCGFRQGCPLSPLSVYFMLGAAIFTYSGSYDCPCSSWHSTLFQ</sequence>
<dbReference type="AlphaFoldDB" id="A0A2I0B2T2"/>
<dbReference type="EMBL" id="KZ451919">
    <property type="protein sequence ID" value="PKA62100.1"/>
    <property type="molecule type" value="Genomic_DNA"/>
</dbReference>
<evidence type="ECO:0000313" key="2">
    <source>
        <dbReference type="EMBL" id="PKA62100.1"/>
    </source>
</evidence>
<evidence type="ECO:0000313" key="3">
    <source>
        <dbReference type="Proteomes" id="UP000236161"/>
    </source>
</evidence>
<accession>A0A2I0B2T2</accession>
<dbReference type="Pfam" id="PF00078">
    <property type="entry name" value="RVT_1"/>
    <property type="match status" value="1"/>
</dbReference>
<dbReference type="PANTHER" id="PTHR19446">
    <property type="entry name" value="REVERSE TRANSCRIPTASES"/>
    <property type="match status" value="1"/>
</dbReference>
<protein>
    <submittedName>
        <fullName evidence="2">Integrator complex subunit 11</fullName>
        <ecNumber evidence="2">3.1.27.-</ecNumber>
    </submittedName>
</protein>
<feature type="domain" description="Reverse transcriptase" evidence="1">
    <location>
        <begin position="1"/>
        <end position="192"/>
    </location>
</feature>
<reference evidence="2 3" key="1">
    <citation type="journal article" date="2017" name="Nature">
        <title>The Apostasia genome and the evolution of orchids.</title>
        <authorList>
            <person name="Zhang G.Q."/>
            <person name="Liu K.W."/>
            <person name="Li Z."/>
            <person name="Lohaus R."/>
            <person name="Hsiao Y.Y."/>
            <person name="Niu S.C."/>
            <person name="Wang J.Y."/>
            <person name="Lin Y.C."/>
            <person name="Xu Q."/>
            <person name="Chen L.J."/>
            <person name="Yoshida K."/>
            <person name="Fujiwara S."/>
            <person name="Wang Z.W."/>
            <person name="Zhang Y.Q."/>
            <person name="Mitsuda N."/>
            <person name="Wang M."/>
            <person name="Liu G.H."/>
            <person name="Pecoraro L."/>
            <person name="Huang H.X."/>
            <person name="Xiao X.J."/>
            <person name="Lin M."/>
            <person name="Wu X.Y."/>
            <person name="Wu W.L."/>
            <person name="Chen Y.Y."/>
            <person name="Chang S.B."/>
            <person name="Sakamoto S."/>
            <person name="Ohme-Takagi M."/>
            <person name="Yagi M."/>
            <person name="Zeng S.J."/>
            <person name="Shen C.Y."/>
            <person name="Yeh C.M."/>
            <person name="Luo Y.B."/>
            <person name="Tsai W.C."/>
            <person name="Van de Peer Y."/>
            <person name="Liu Z.J."/>
        </authorList>
    </citation>
    <scope>NUCLEOTIDE SEQUENCE [LARGE SCALE GENOMIC DNA]</scope>
    <source>
        <strain evidence="3">cv. Shenzhen</strain>
        <tissue evidence="2">Stem</tissue>
    </source>
</reference>
<evidence type="ECO:0000259" key="1">
    <source>
        <dbReference type="PROSITE" id="PS50878"/>
    </source>
</evidence>
<dbReference type="PROSITE" id="PS50878">
    <property type="entry name" value="RT_POL"/>
    <property type="match status" value="1"/>
</dbReference>
<name>A0A2I0B2T2_9ASPA</name>
<proteinExistence type="predicted"/>
<dbReference type="GO" id="GO:0016787">
    <property type="term" value="F:hydrolase activity"/>
    <property type="evidence" value="ECO:0007669"/>
    <property type="project" value="UniProtKB-KW"/>
</dbReference>
<dbReference type="SUPFAM" id="SSF56672">
    <property type="entry name" value="DNA/RNA polymerases"/>
    <property type="match status" value="1"/>
</dbReference>
<dbReference type="OrthoDB" id="785241at2759"/>
<gene>
    <name evidence="2" type="ORF">AXF42_Ash014984</name>
</gene>
<dbReference type="Proteomes" id="UP000236161">
    <property type="component" value="Unassembled WGS sequence"/>
</dbReference>
<dbReference type="STRING" id="1088818.A0A2I0B2T2"/>
<organism evidence="2 3">
    <name type="scientific">Apostasia shenzhenica</name>
    <dbReference type="NCBI Taxonomy" id="1088818"/>
    <lineage>
        <taxon>Eukaryota</taxon>
        <taxon>Viridiplantae</taxon>
        <taxon>Streptophyta</taxon>
        <taxon>Embryophyta</taxon>
        <taxon>Tracheophyta</taxon>
        <taxon>Spermatophyta</taxon>
        <taxon>Magnoliopsida</taxon>
        <taxon>Liliopsida</taxon>
        <taxon>Asparagales</taxon>
        <taxon>Orchidaceae</taxon>
        <taxon>Apostasioideae</taxon>
        <taxon>Apostasia</taxon>
    </lineage>
</organism>